<dbReference type="PANTHER" id="PTHR43435:SF4">
    <property type="entry name" value="FGGY CARBOHYDRATE KINASE DOMAIN-CONTAINING PROTEIN"/>
    <property type="match status" value="1"/>
</dbReference>
<dbReference type="SUPFAM" id="SSF53067">
    <property type="entry name" value="Actin-like ATPase domain"/>
    <property type="match status" value="2"/>
</dbReference>
<sequence length="547" mass="59649">MTAYIAGLDFGSDSVRWLIVDAQTGAELDSEVAEYEQWANGAYCDPAQQQYRQHPQDIVNAMTAAGVRLRERVGAEVFQSIRAIGVDTTGSTPIAIDQYGTALSLREEFKDDPDAMFVLWKDHTAIDEAEEITRVAKKGDVDYTRYVGGSYSSEWYWAKLLRVLRNNTKVSGAMHSFVEMCDWIPAILTNTTAPKKLKRSRCASGHKILWNESWGGLPPRKFFSQFHPQMSKVRDNVGDQTYTSDTAVGYVSDEWQTTLGLSDDCVVAVGAFDCHMGAIGAGAKPNELVKVVGTSTCDIVTAEYDAIGDRCVAGICGQVDGSVIPGKVGLEAGQSAFGDYYAWFKNLLGWSLSLTGASDSDVAKQKDKILPALGEKLAQYTPQPASPLALDWINGRRTPDANQRLTAAFFGMNLGTDVTDLFHAVVESTAFGARKINECFEQQGVPINRVIAIGGISRKSAPIMQLCADVFGKEIETKSTDQCCALGAAICGAVAADVYPSMEAAMEVLAAKTESTYTPQPESVKRYGLRYQRYLQHAAYVESRVLK</sequence>
<evidence type="ECO:0000256" key="5">
    <source>
        <dbReference type="ARBA" id="ARBA00022935"/>
    </source>
</evidence>
<keyword evidence="1 8" id="KW-0808">Transferase</keyword>
<dbReference type="InterPro" id="IPR018485">
    <property type="entry name" value="FGGY_C"/>
</dbReference>
<comment type="pathway">
    <text evidence="8">Carbohydrate degradation; L-arabinose degradation via L-ribulose; D-xylulose 5-phosphate from L-arabinose (bacterial route): step 2/3.</text>
</comment>
<keyword evidence="6 8" id="KW-0119">Carbohydrate metabolism</keyword>
<evidence type="ECO:0000256" key="1">
    <source>
        <dbReference type="ARBA" id="ARBA00022679"/>
    </source>
</evidence>
<dbReference type="EMBL" id="AAOE01000012">
    <property type="protein sequence ID" value="EAR09210.1"/>
    <property type="molecule type" value="Genomic_DNA"/>
</dbReference>
<dbReference type="Gene3D" id="3.30.420.40">
    <property type="match status" value="2"/>
</dbReference>
<dbReference type="STRING" id="314283.MED297_07003"/>
<dbReference type="InterPro" id="IPR000577">
    <property type="entry name" value="Carb_kinase_FGGY"/>
</dbReference>
<dbReference type="InterPro" id="IPR043129">
    <property type="entry name" value="ATPase_NBD"/>
</dbReference>
<reference evidence="10 11" key="1">
    <citation type="submission" date="2006-02" db="EMBL/GenBank/DDBJ databases">
        <authorList>
            <person name="Pinhassi J."/>
            <person name="Pedros-Alio C."/>
            <person name="Ferriera S."/>
            <person name="Johnson J."/>
            <person name="Kravitz S."/>
            <person name="Halpern A."/>
            <person name="Remington K."/>
            <person name="Beeson K."/>
            <person name="Tran B."/>
            <person name="Rogers Y.-H."/>
            <person name="Friedman R."/>
            <person name="Venter J.C."/>
        </authorList>
    </citation>
    <scope>NUCLEOTIDE SEQUENCE [LARGE SCALE GENOMIC DNA]</scope>
    <source>
        <strain evidence="10 11">MED297</strain>
    </source>
</reference>
<evidence type="ECO:0000259" key="9">
    <source>
        <dbReference type="Pfam" id="PF02782"/>
    </source>
</evidence>
<accession>A4BF97</accession>
<protein>
    <recommendedName>
        <fullName evidence="7 8">Ribulokinase</fullName>
        <ecNumber evidence="7 8">2.7.1.16</ecNumber>
    </recommendedName>
</protein>
<evidence type="ECO:0000256" key="4">
    <source>
        <dbReference type="ARBA" id="ARBA00022840"/>
    </source>
</evidence>
<evidence type="ECO:0000256" key="6">
    <source>
        <dbReference type="ARBA" id="ARBA00023277"/>
    </source>
</evidence>
<comment type="similarity">
    <text evidence="8">Belongs to the ribulokinase family.</text>
</comment>
<gene>
    <name evidence="10" type="ORF">MED297_07003</name>
</gene>
<dbReference type="GO" id="GO:0019569">
    <property type="term" value="P:L-arabinose catabolic process to D-xylulose 5-phosphate"/>
    <property type="evidence" value="ECO:0007669"/>
    <property type="project" value="UniProtKB-UniPathway"/>
</dbReference>
<keyword evidence="3 8" id="KW-0418">Kinase</keyword>
<dbReference type="RefSeq" id="WP_008045302.1">
    <property type="nucleotide sequence ID" value="NZ_CH724152.1"/>
</dbReference>
<dbReference type="GO" id="GO:0008741">
    <property type="term" value="F:ribulokinase activity"/>
    <property type="evidence" value="ECO:0007669"/>
    <property type="project" value="UniProtKB-UniRule"/>
</dbReference>
<comment type="catalytic activity">
    <reaction evidence="8">
        <text>L-ribulose + ATP = L-ribulose 5-phosphate + ADP + H(+)</text>
        <dbReference type="Rhea" id="RHEA:22072"/>
        <dbReference type="ChEBI" id="CHEBI:15378"/>
        <dbReference type="ChEBI" id="CHEBI:16880"/>
        <dbReference type="ChEBI" id="CHEBI:30616"/>
        <dbReference type="ChEBI" id="CHEBI:58226"/>
        <dbReference type="ChEBI" id="CHEBI:456216"/>
        <dbReference type="EC" id="2.7.1.16"/>
    </reaction>
</comment>
<dbReference type="HOGENOM" id="CLU_009281_9_1_6"/>
<dbReference type="UniPathway" id="UPA00145">
    <property type="reaction ID" value="UER00566"/>
</dbReference>
<organism evidence="10 11">
    <name type="scientific">Reinekea blandensis MED297</name>
    <dbReference type="NCBI Taxonomy" id="314283"/>
    <lineage>
        <taxon>Bacteria</taxon>
        <taxon>Pseudomonadati</taxon>
        <taxon>Pseudomonadota</taxon>
        <taxon>Gammaproteobacteria</taxon>
        <taxon>Oceanospirillales</taxon>
        <taxon>Saccharospirillaceae</taxon>
        <taxon>Reinekea</taxon>
    </lineage>
</organism>
<dbReference type="NCBIfam" id="TIGR01234">
    <property type="entry name" value="L-ribulokinase"/>
    <property type="match status" value="1"/>
</dbReference>
<dbReference type="EC" id="2.7.1.16" evidence="7 8"/>
<dbReference type="PIRSF" id="PIRSF000538">
    <property type="entry name" value="GlpK"/>
    <property type="match status" value="1"/>
</dbReference>
<name>A4BF97_9GAMM</name>
<keyword evidence="11" id="KW-1185">Reference proteome</keyword>
<evidence type="ECO:0000313" key="10">
    <source>
        <dbReference type="EMBL" id="EAR09210.1"/>
    </source>
</evidence>
<evidence type="ECO:0000313" key="11">
    <source>
        <dbReference type="Proteomes" id="UP000005953"/>
    </source>
</evidence>
<keyword evidence="4" id="KW-0067">ATP-binding</keyword>
<keyword evidence="2" id="KW-0547">Nucleotide-binding</keyword>
<evidence type="ECO:0000256" key="8">
    <source>
        <dbReference type="RuleBase" id="RU003455"/>
    </source>
</evidence>
<dbReference type="InterPro" id="IPR005929">
    <property type="entry name" value="Ribulokinase"/>
</dbReference>
<evidence type="ECO:0000256" key="3">
    <source>
        <dbReference type="ARBA" id="ARBA00022777"/>
    </source>
</evidence>
<keyword evidence="5 8" id="KW-0054">Arabinose catabolism</keyword>
<dbReference type="NCBIfam" id="NF003154">
    <property type="entry name" value="PRK04123.1"/>
    <property type="match status" value="1"/>
</dbReference>
<proteinExistence type="inferred from homology"/>
<dbReference type="OrthoDB" id="9805576at2"/>
<dbReference type="Pfam" id="PF02782">
    <property type="entry name" value="FGGY_C"/>
    <property type="match status" value="1"/>
</dbReference>
<dbReference type="CDD" id="cd07781">
    <property type="entry name" value="ASKHA_NBD_FGGY_L-RBK"/>
    <property type="match status" value="1"/>
</dbReference>
<dbReference type="GO" id="GO:0019150">
    <property type="term" value="F:D-ribulokinase activity"/>
    <property type="evidence" value="ECO:0007669"/>
    <property type="project" value="TreeGrafter"/>
</dbReference>
<dbReference type="GO" id="GO:0005737">
    <property type="term" value="C:cytoplasm"/>
    <property type="evidence" value="ECO:0007669"/>
    <property type="project" value="TreeGrafter"/>
</dbReference>
<dbReference type="AlphaFoldDB" id="A4BF97"/>
<dbReference type="Proteomes" id="UP000005953">
    <property type="component" value="Unassembled WGS sequence"/>
</dbReference>
<dbReference type="GO" id="GO:0005524">
    <property type="term" value="F:ATP binding"/>
    <property type="evidence" value="ECO:0007669"/>
    <property type="project" value="UniProtKB-UniRule"/>
</dbReference>
<dbReference type="PROSITE" id="PS00445">
    <property type="entry name" value="FGGY_KINASES_2"/>
    <property type="match status" value="1"/>
</dbReference>
<dbReference type="PANTHER" id="PTHR43435">
    <property type="entry name" value="RIBULOKINASE"/>
    <property type="match status" value="1"/>
</dbReference>
<feature type="domain" description="Carbohydrate kinase FGGY C-terminal" evidence="9">
    <location>
        <begin position="289"/>
        <end position="496"/>
    </location>
</feature>
<comment type="caution">
    <text evidence="10">The sequence shown here is derived from an EMBL/GenBank/DDBJ whole genome shotgun (WGS) entry which is preliminary data.</text>
</comment>
<evidence type="ECO:0000256" key="7">
    <source>
        <dbReference type="NCBIfam" id="TIGR01234"/>
    </source>
</evidence>
<dbReference type="InterPro" id="IPR018483">
    <property type="entry name" value="Carb_kinase_FGGY_CS"/>
</dbReference>
<evidence type="ECO:0000256" key="2">
    <source>
        <dbReference type="ARBA" id="ARBA00022741"/>
    </source>
</evidence>